<keyword evidence="3" id="KW-1185">Reference proteome</keyword>
<evidence type="ECO:0000256" key="1">
    <source>
        <dbReference type="SAM" id="MobiDB-lite"/>
    </source>
</evidence>
<evidence type="ECO:0000313" key="3">
    <source>
        <dbReference type="Proteomes" id="UP000193986"/>
    </source>
</evidence>
<reference evidence="2 3" key="1">
    <citation type="submission" date="2016-07" db="EMBL/GenBank/DDBJ databases">
        <title>Pervasive Adenine N6-methylation of Active Genes in Fungi.</title>
        <authorList>
            <consortium name="DOE Joint Genome Institute"/>
            <person name="Mondo S.J."/>
            <person name="Dannebaum R.O."/>
            <person name="Kuo R.C."/>
            <person name="Labutti K."/>
            <person name="Haridas S."/>
            <person name="Kuo A."/>
            <person name="Salamov A."/>
            <person name="Ahrendt S.R."/>
            <person name="Lipzen A."/>
            <person name="Sullivan W."/>
            <person name="Andreopoulos W.B."/>
            <person name="Clum A."/>
            <person name="Lindquist E."/>
            <person name="Daum C."/>
            <person name="Ramamoorthy G.K."/>
            <person name="Gryganskyi A."/>
            <person name="Culley D."/>
            <person name="Magnuson J.K."/>
            <person name="James T.Y."/>
            <person name="O'Malley M.A."/>
            <person name="Stajich J.E."/>
            <person name="Spatafora J.W."/>
            <person name="Visel A."/>
            <person name="Grigoriev I.V."/>
        </authorList>
    </citation>
    <scope>NUCLEOTIDE SEQUENCE [LARGE SCALE GENOMIC DNA]</scope>
    <source>
        <strain evidence="2 3">68-887.2</strain>
    </source>
</reference>
<dbReference type="AlphaFoldDB" id="A0A1Y2BGE3"/>
<gene>
    <name evidence="2" type="ORF">BCR39DRAFT_586703</name>
</gene>
<organism evidence="2 3">
    <name type="scientific">Naematelia encephala</name>
    <dbReference type="NCBI Taxonomy" id="71784"/>
    <lineage>
        <taxon>Eukaryota</taxon>
        <taxon>Fungi</taxon>
        <taxon>Dikarya</taxon>
        <taxon>Basidiomycota</taxon>
        <taxon>Agaricomycotina</taxon>
        <taxon>Tremellomycetes</taxon>
        <taxon>Tremellales</taxon>
        <taxon>Naemateliaceae</taxon>
        <taxon>Naematelia</taxon>
    </lineage>
</organism>
<protein>
    <submittedName>
        <fullName evidence="2">Uncharacterized protein</fullName>
    </submittedName>
</protein>
<sequence>MASTNPDNDHHSRSSTHQFWCDLGALVDSICSSGHDDSMHSADGIGETARTANLEAEGNGDNDGYATDADERPEDDDDGYYAAKALHSMDTATHNSADGVTDMANGDAGMETAAVDGADNDASVQTVTETWDTGPMETTTVTMVSGVPLNFCVTVAL</sequence>
<feature type="region of interest" description="Disordered" evidence="1">
    <location>
        <begin position="35"/>
        <end position="79"/>
    </location>
</feature>
<dbReference type="EMBL" id="MCFC01000007">
    <property type="protein sequence ID" value="ORY33145.1"/>
    <property type="molecule type" value="Genomic_DNA"/>
</dbReference>
<name>A0A1Y2BGE3_9TREE</name>
<comment type="caution">
    <text evidence="2">The sequence shown here is derived from an EMBL/GenBank/DDBJ whole genome shotgun (WGS) entry which is preliminary data.</text>
</comment>
<proteinExistence type="predicted"/>
<evidence type="ECO:0000313" key="2">
    <source>
        <dbReference type="EMBL" id="ORY33145.1"/>
    </source>
</evidence>
<dbReference type="InParanoid" id="A0A1Y2BGE3"/>
<accession>A0A1Y2BGE3</accession>
<dbReference type="Proteomes" id="UP000193986">
    <property type="component" value="Unassembled WGS sequence"/>
</dbReference>